<dbReference type="Pfam" id="PF17406">
    <property type="entry name" value="Nrap_D5"/>
    <property type="match status" value="1"/>
</dbReference>
<dbReference type="VEuPathDB" id="AmoebaDB:EHI8A_190730"/>
<dbReference type="VEuPathDB" id="AmoebaDB:EHI5A_062660"/>
<dbReference type="GO" id="GO:0032040">
    <property type="term" value="C:small-subunit processome"/>
    <property type="evidence" value="ECO:0007669"/>
    <property type="project" value="TreeGrafter"/>
</dbReference>
<dbReference type="VEuPathDB" id="AmoebaDB:EHI7A_038060"/>
<feature type="domain" description="Nrap protein" evidence="6">
    <location>
        <begin position="520"/>
        <end position="608"/>
    </location>
</feature>
<sequence length="612" mass="70410">MNVKTEIKDESTSSSDDELVDTQYDPSDITQYDLAIRWISSEEFSQETLTKIQKILCEALEERIDSVNIITDLSLFHSINTKSNDIVLVFKFTESTCFKQLILGPTPTDIEAVDKFRYYWGESCELRRFRDGRLLYVVPSERLWMETYSCNEYFIKLLITKHFNVNENQLVSNLTSITSALPPFSQCLEVIECISELSNLIKDLNLPLSINTVKSFGSYTRYTSYSIPQRIKDYNKIHQYMHIDSIPLIIKFEDSNKWPDELHGIKLMKSAFSIKIKELLRAQSILGKVFPNRFELYYKGYIFNILFDVPQELALLRMGTGDDVEDYINKYQRIPLTSLWMSQFPGKYPALTQSSRLLKKWLSSRMFSNYFNDGLIDAMTIHFFLNEPIHSPQKFFLTFIETLATNDSYPIYFGDSFDVESSHGIVFNFEDQPEVSKYLNSIAPSIRVVKYLCGVAKQCWKLLDSNFCLKTGVKFNKALFSAHLPKGGIQIILDKLLLTKQNVNYNEACTSNTLSLLMKEVAVIDFDPLKLFTNELNRYFGTDILLFVDLLEGSTIVLMFNPSTTLGKVITEKNESCELSTLLPKESIMTYGELKKVIKLMGGSLVKDVTIL</sequence>
<dbReference type="PANTHER" id="PTHR17972:SF0">
    <property type="entry name" value="NUCLEOLAR PROTEIN 6"/>
    <property type="match status" value="1"/>
</dbReference>
<evidence type="ECO:0000256" key="2">
    <source>
        <dbReference type="SAM" id="MobiDB-lite"/>
    </source>
</evidence>
<comment type="similarity">
    <text evidence="1">Belongs to the NRAP family.</text>
</comment>
<dbReference type="InterPro" id="IPR035370">
    <property type="entry name" value="Nrap_D5"/>
</dbReference>
<reference evidence="7 8" key="1">
    <citation type="submission" date="2016-05" db="EMBL/GenBank/DDBJ databases">
        <title>First whole genome sequencing of Entamoeba histolytica HM1:IMSS-clone-6.</title>
        <authorList>
            <person name="Mukherjee Avik.K."/>
            <person name="Izumyama S."/>
            <person name="Nakada-Tsukui K."/>
            <person name="Nozaki T."/>
        </authorList>
    </citation>
    <scope>NUCLEOTIDE SEQUENCE [LARGE SCALE GENOMIC DNA]</scope>
    <source>
        <strain evidence="7 8">HM1:IMSS clone 6</strain>
    </source>
</reference>
<dbReference type="Pfam" id="PF17404">
    <property type="entry name" value="Nrap_D3"/>
    <property type="match status" value="1"/>
</dbReference>
<evidence type="ECO:0000259" key="6">
    <source>
        <dbReference type="Pfam" id="PF17407"/>
    </source>
</evidence>
<evidence type="ECO:0000259" key="5">
    <source>
        <dbReference type="Pfam" id="PF17406"/>
    </source>
</evidence>
<dbReference type="Proteomes" id="UP000078387">
    <property type="component" value="Unassembled WGS sequence"/>
</dbReference>
<keyword evidence="1" id="KW-0539">Nucleus</keyword>
<feature type="domain" description="Nrap protein" evidence="4">
    <location>
        <begin position="186"/>
        <end position="318"/>
    </location>
</feature>
<dbReference type="Pfam" id="PF17407">
    <property type="entry name" value="Nrap_D6"/>
    <property type="match status" value="1"/>
</dbReference>
<dbReference type="VEuPathDB" id="AmoebaDB:KM1_068030"/>
<dbReference type="EMBL" id="BDEQ01000001">
    <property type="protein sequence ID" value="GAT92436.1"/>
    <property type="molecule type" value="Genomic_DNA"/>
</dbReference>
<dbReference type="InterPro" id="IPR035371">
    <property type="entry name" value="Nrap_D6"/>
</dbReference>
<proteinExistence type="inferred from homology"/>
<keyword evidence="1" id="KW-0694">RNA-binding</keyword>
<comment type="caution">
    <text evidence="7">The sequence shown here is derived from an EMBL/GenBank/DDBJ whole genome shotgun (WGS) entry which is preliminary data.</text>
</comment>
<dbReference type="PANTHER" id="PTHR17972">
    <property type="entry name" value="NUCLEOLAR RNA-ASSOCIATED PROTEIN"/>
    <property type="match status" value="1"/>
</dbReference>
<dbReference type="GO" id="GO:0006409">
    <property type="term" value="P:tRNA export from nucleus"/>
    <property type="evidence" value="ECO:0007669"/>
    <property type="project" value="TreeGrafter"/>
</dbReference>
<dbReference type="GO" id="GO:0003723">
    <property type="term" value="F:RNA binding"/>
    <property type="evidence" value="ECO:0007669"/>
    <property type="project" value="UniProtKB-KW"/>
</dbReference>
<dbReference type="GO" id="GO:0032545">
    <property type="term" value="C:CURI complex"/>
    <property type="evidence" value="ECO:0007669"/>
    <property type="project" value="TreeGrafter"/>
</dbReference>
<organism evidence="7 8">
    <name type="scientific">Entamoeba histolytica</name>
    <dbReference type="NCBI Taxonomy" id="5759"/>
    <lineage>
        <taxon>Eukaryota</taxon>
        <taxon>Amoebozoa</taxon>
        <taxon>Evosea</taxon>
        <taxon>Archamoebae</taxon>
        <taxon>Mastigamoebida</taxon>
        <taxon>Entamoebidae</taxon>
        <taxon>Entamoeba</taxon>
    </lineage>
</organism>
<evidence type="ECO:0000313" key="8">
    <source>
        <dbReference type="Proteomes" id="UP000078387"/>
    </source>
</evidence>
<evidence type="ECO:0000259" key="3">
    <source>
        <dbReference type="Pfam" id="PF17404"/>
    </source>
</evidence>
<dbReference type="Pfam" id="PF17405">
    <property type="entry name" value="Nrap_D4"/>
    <property type="match status" value="1"/>
</dbReference>
<protein>
    <recommendedName>
        <fullName evidence="9">Nucleolar RNA-associated protein</fullName>
    </recommendedName>
</protein>
<evidence type="ECO:0000259" key="4">
    <source>
        <dbReference type="Pfam" id="PF17405"/>
    </source>
</evidence>
<evidence type="ECO:0000313" key="7">
    <source>
        <dbReference type="EMBL" id="GAT92436.1"/>
    </source>
</evidence>
<name>A0A5K1VDM3_ENTHI</name>
<gene>
    <name evidence="7" type="ORF">CL6EHI_179100</name>
</gene>
<feature type="domain" description="Nrap protein" evidence="3">
    <location>
        <begin position="28"/>
        <end position="138"/>
    </location>
</feature>
<dbReference type="InterPro" id="IPR005554">
    <property type="entry name" value="NOL6/Upt22"/>
</dbReference>
<dbReference type="OMA" id="IPLTSIW"/>
<feature type="compositionally biased region" description="Basic and acidic residues" evidence="2">
    <location>
        <begin position="1"/>
        <end position="11"/>
    </location>
</feature>
<feature type="region of interest" description="Disordered" evidence="2">
    <location>
        <begin position="1"/>
        <end position="23"/>
    </location>
</feature>
<evidence type="ECO:0000256" key="1">
    <source>
        <dbReference type="RuleBase" id="RU364032"/>
    </source>
</evidence>
<dbReference type="InterPro" id="IPR035368">
    <property type="entry name" value="Nrap_D3"/>
</dbReference>
<dbReference type="GO" id="GO:0006364">
    <property type="term" value="P:rRNA processing"/>
    <property type="evidence" value="ECO:0007669"/>
    <property type="project" value="TreeGrafter"/>
</dbReference>
<comment type="subcellular location">
    <subcellularLocation>
        <location evidence="1">Nucleus</location>
        <location evidence="1">Nucleolus</location>
    </subcellularLocation>
</comment>
<evidence type="ECO:0008006" key="9">
    <source>
        <dbReference type="Google" id="ProtNLM"/>
    </source>
</evidence>
<accession>A0A5K1VDM3</accession>
<dbReference type="GO" id="GO:0034456">
    <property type="term" value="C:UTP-C complex"/>
    <property type="evidence" value="ECO:0007669"/>
    <property type="project" value="TreeGrafter"/>
</dbReference>
<dbReference type="VEuPathDB" id="AmoebaDB:EHI_179100"/>
<dbReference type="InterPro" id="IPR035369">
    <property type="entry name" value="Nrap_D4"/>
</dbReference>
<feature type="domain" description="Nrap protein" evidence="5">
    <location>
        <begin position="348"/>
        <end position="406"/>
    </location>
</feature>
<dbReference type="AlphaFoldDB" id="A0A5K1VDM3"/>